<reference evidence="1" key="1">
    <citation type="submission" date="2019-08" db="EMBL/GenBank/DDBJ databases">
        <authorList>
            <person name="Kucharzyk K."/>
            <person name="Murdoch R.W."/>
            <person name="Higgins S."/>
            <person name="Loffler F."/>
        </authorList>
    </citation>
    <scope>NUCLEOTIDE SEQUENCE</scope>
</reference>
<comment type="caution">
    <text evidence="1">The sequence shown here is derived from an EMBL/GenBank/DDBJ whole genome shotgun (WGS) entry which is preliminary data.</text>
</comment>
<sequence length="68" mass="8201">MTIIHLGKRVMVDVIFQFSILDLQLFFRFLQFFGKTLDLQVRPQNISVLIENEHSQNRTQYYQQHRGC</sequence>
<dbReference type="EMBL" id="VSSQ01091172">
    <property type="protein sequence ID" value="MPN36813.1"/>
    <property type="molecule type" value="Genomic_DNA"/>
</dbReference>
<proteinExistence type="predicted"/>
<accession>A0A645HMY6</accession>
<organism evidence="1">
    <name type="scientific">bioreactor metagenome</name>
    <dbReference type="NCBI Taxonomy" id="1076179"/>
    <lineage>
        <taxon>unclassified sequences</taxon>
        <taxon>metagenomes</taxon>
        <taxon>ecological metagenomes</taxon>
    </lineage>
</organism>
<name>A0A645HMY6_9ZZZZ</name>
<protein>
    <submittedName>
        <fullName evidence="1">Uncharacterized protein</fullName>
    </submittedName>
</protein>
<evidence type="ECO:0000313" key="1">
    <source>
        <dbReference type="EMBL" id="MPN36813.1"/>
    </source>
</evidence>
<gene>
    <name evidence="1" type="ORF">SDC9_184324</name>
</gene>
<dbReference type="AlphaFoldDB" id="A0A645HMY6"/>